<dbReference type="RefSeq" id="WP_167166694.1">
    <property type="nucleotide sequence ID" value="NZ_BAAAOO010000008.1"/>
</dbReference>
<feature type="transmembrane region" description="Helical" evidence="1">
    <location>
        <begin position="20"/>
        <end position="42"/>
    </location>
</feature>
<feature type="transmembrane region" description="Helical" evidence="1">
    <location>
        <begin position="48"/>
        <end position="68"/>
    </location>
</feature>
<gene>
    <name evidence="2" type="ORF">FB473_001839</name>
</gene>
<reference evidence="2 3" key="1">
    <citation type="submission" date="2020-02" db="EMBL/GenBank/DDBJ databases">
        <title>Sequencing the genomes of 1000 actinobacteria strains.</title>
        <authorList>
            <person name="Klenk H.-P."/>
        </authorList>
    </citation>
    <scope>NUCLEOTIDE SEQUENCE [LARGE SCALE GENOMIC DNA]</scope>
    <source>
        <strain evidence="2 3">DSM 19609</strain>
    </source>
</reference>
<name>A0ABX0SH17_9ACTN</name>
<organism evidence="2 3">
    <name type="scientific">Brooklawnia cerclae</name>
    <dbReference type="NCBI Taxonomy" id="349934"/>
    <lineage>
        <taxon>Bacteria</taxon>
        <taxon>Bacillati</taxon>
        <taxon>Actinomycetota</taxon>
        <taxon>Actinomycetes</taxon>
        <taxon>Propionibacteriales</taxon>
        <taxon>Propionibacteriaceae</taxon>
        <taxon>Brooklawnia</taxon>
    </lineage>
</organism>
<keyword evidence="1" id="KW-0472">Membrane</keyword>
<keyword evidence="1" id="KW-1133">Transmembrane helix</keyword>
<evidence type="ECO:0000256" key="1">
    <source>
        <dbReference type="SAM" id="Phobius"/>
    </source>
</evidence>
<keyword evidence="3" id="KW-1185">Reference proteome</keyword>
<sequence length="174" mass="18667">MSESPSSSKWAVLRFKRSELLLGPKVWIGCAIAIALIALGIYVTPNNLWAGVGIGCAGVLGAILGTLFQTTPREKDFTANGASAVRGLLGIAEDVENAQAIATQLSQATSPRNSRVSTGLVDIQERLQEVRLALYASMAEWDSVAPGSLDEVNRLRNEGRRAFELLAREAEQND</sequence>
<keyword evidence="1" id="KW-0812">Transmembrane</keyword>
<dbReference type="Proteomes" id="UP000749311">
    <property type="component" value="Unassembled WGS sequence"/>
</dbReference>
<evidence type="ECO:0000313" key="2">
    <source>
        <dbReference type="EMBL" id="NIH57194.1"/>
    </source>
</evidence>
<evidence type="ECO:0000313" key="3">
    <source>
        <dbReference type="Proteomes" id="UP000749311"/>
    </source>
</evidence>
<proteinExistence type="predicted"/>
<accession>A0ABX0SH17</accession>
<protein>
    <submittedName>
        <fullName evidence="2">Uncharacterized protein</fullName>
    </submittedName>
</protein>
<comment type="caution">
    <text evidence="2">The sequence shown here is derived from an EMBL/GenBank/DDBJ whole genome shotgun (WGS) entry which is preliminary data.</text>
</comment>
<dbReference type="EMBL" id="JAAMOZ010000001">
    <property type="protein sequence ID" value="NIH57194.1"/>
    <property type="molecule type" value="Genomic_DNA"/>
</dbReference>